<proteinExistence type="predicted"/>
<protein>
    <submittedName>
        <fullName evidence="1">Uncharacterized protein</fullName>
    </submittedName>
</protein>
<reference evidence="1 2" key="1">
    <citation type="submission" date="2020-07" db="EMBL/GenBank/DDBJ databases">
        <title>Genomic Encyclopedia of Type Strains, Phase IV (KMG-IV): sequencing the most valuable type-strain genomes for metagenomic binning, comparative biology and taxonomic classification.</title>
        <authorList>
            <person name="Goeker M."/>
        </authorList>
    </citation>
    <scope>NUCLEOTIDE SEQUENCE [LARGE SCALE GENOMIC DNA]</scope>
    <source>
        <strain evidence="1 2">DSM 45533</strain>
    </source>
</reference>
<comment type="caution">
    <text evidence="1">The sequence shown here is derived from an EMBL/GenBank/DDBJ whole genome shotgun (WGS) entry which is preliminary data.</text>
</comment>
<dbReference type="RefSeq" id="WP_181610826.1">
    <property type="nucleotide sequence ID" value="NZ_BAABAM010000002.1"/>
</dbReference>
<dbReference type="AlphaFoldDB" id="A0A7W0HQM4"/>
<evidence type="ECO:0000313" key="2">
    <source>
        <dbReference type="Proteomes" id="UP000530928"/>
    </source>
</evidence>
<dbReference type="Proteomes" id="UP000530928">
    <property type="component" value="Unassembled WGS sequence"/>
</dbReference>
<organism evidence="1 2">
    <name type="scientific">Nonomuraea soli</name>
    <dbReference type="NCBI Taxonomy" id="1032476"/>
    <lineage>
        <taxon>Bacteria</taxon>
        <taxon>Bacillati</taxon>
        <taxon>Actinomycetota</taxon>
        <taxon>Actinomycetes</taxon>
        <taxon>Streptosporangiales</taxon>
        <taxon>Streptosporangiaceae</taxon>
        <taxon>Nonomuraea</taxon>
    </lineage>
</organism>
<gene>
    <name evidence="1" type="ORF">HNR30_003444</name>
</gene>
<evidence type="ECO:0000313" key="1">
    <source>
        <dbReference type="EMBL" id="MBA2892103.1"/>
    </source>
</evidence>
<dbReference type="EMBL" id="JACDUR010000003">
    <property type="protein sequence ID" value="MBA2892103.1"/>
    <property type="molecule type" value="Genomic_DNA"/>
</dbReference>
<accession>A0A7W0HQM4</accession>
<sequence>MPHRSAYAGVSWTAPDAYGVQWTCGICDGAEECAPGDEPPSPPVCHSCARLCLLDALSALGVSL</sequence>
<keyword evidence="2" id="KW-1185">Reference proteome</keyword>
<name>A0A7W0HQM4_9ACTN</name>